<dbReference type="Proteomes" id="UP000184232">
    <property type="component" value="Unassembled WGS sequence"/>
</dbReference>
<keyword evidence="2 3" id="KW-0808">Transferase</keyword>
<dbReference type="SUPFAM" id="SSF51161">
    <property type="entry name" value="Trimeric LpxA-like enzymes"/>
    <property type="match status" value="1"/>
</dbReference>
<dbReference type="AlphaFoldDB" id="A0A1M6ESN0"/>
<evidence type="ECO:0000256" key="2">
    <source>
        <dbReference type="ARBA" id="ARBA00022679"/>
    </source>
</evidence>
<name>A0A1M6ESN0_9FLAO</name>
<dbReference type="PANTHER" id="PTHR23416">
    <property type="entry name" value="SIALIC ACID SYNTHASE-RELATED"/>
    <property type="match status" value="1"/>
</dbReference>
<dbReference type="NCBIfam" id="NF007797">
    <property type="entry name" value="PRK10502.1"/>
    <property type="match status" value="1"/>
</dbReference>
<dbReference type="GO" id="GO:0005829">
    <property type="term" value="C:cytosol"/>
    <property type="evidence" value="ECO:0007669"/>
    <property type="project" value="TreeGrafter"/>
</dbReference>
<gene>
    <name evidence="3" type="ORF">SAMN05444337_1025</name>
</gene>
<organism evidence="3 4">
    <name type="scientific">Flavobacterium haoranii</name>
    <dbReference type="NCBI Taxonomy" id="683124"/>
    <lineage>
        <taxon>Bacteria</taxon>
        <taxon>Pseudomonadati</taxon>
        <taxon>Bacteroidota</taxon>
        <taxon>Flavobacteriia</taxon>
        <taxon>Flavobacteriales</taxon>
        <taxon>Flavobacteriaceae</taxon>
        <taxon>Flavobacterium</taxon>
    </lineage>
</organism>
<dbReference type="GO" id="GO:0008374">
    <property type="term" value="F:O-acyltransferase activity"/>
    <property type="evidence" value="ECO:0007669"/>
    <property type="project" value="TreeGrafter"/>
</dbReference>
<reference evidence="3 4" key="1">
    <citation type="submission" date="2016-11" db="EMBL/GenBank/DDBJ databases">
        <authorList>
            <person name="Jaros S."/>
            <person name="Januszkiewicz K."/>
            <person name="Wedrychowicz H."/>
        </authorList>
    </citation>
    <scope>NUCLEOTIDE SEQUENCE [LARGE SCALE GENOMIC DNA]</scope>
    <source>
        <strain evidence="3 4">DSM 22807</strain>
    </source>
</reference>
<dbReference type="Gene3D" id="2.160.10.10">
    <property type="entry name" value="Hexapeptide repeat proteins"/>
    <property type="match status" value="1"/>
</dbReference>
<dbReference type="STRING" id="683124.SAMN05444337_1025"/>
<comment type="similarity">
    <text evidence="1">Belongs to the transferase hexapeptide repeat family.</text>
</comment>
<accession>A0A1M6ESN0</accession>
<protein>
    <submittedName>
        <fullName evidence="3">Putative colanic acid biosynthesis acetyltransferase WcaF</fullName>
    </submittedName>
</protein>
<dbReference type="CDD" id="cd05825">
    <property type="entry name" value="LbH_wcaF_like"/>
    <property type="match status" value="1"/>
</dbReference>
<dbReference type="EMBL" id="FQZH01000001">
    <property type="protein sequence ID" value="SHI88428.1"/>
    <property type="molecule type" value="Genomic_DNA"/>
</dbReference>
<dbReference type="PANTHER" id="PTHR23416:SF23">
    <property type="entry name" value="ACETYLTRANSFERASE C18B11.09C-RELATED"/>
    <property type="match status" value="1"/>
</dbReference>
<evidence type="ECO:0000313" key="4">
    <source>
        <dbReference type="Proteomes" id="UP000184232"/>
    </source>
</evidence>
<sequence>MIYQDLSSFKMPKNFRGGSKVKVQLWGIVEFLFFRPSLQFMYGFRNFLLRLFGAKIGKNVLIRSSVKITYPWKLEIGDNSWIGEETYLYNLAEIKIGKNAVISHRSFLNTGGHDYNKTTFDIFAQPIIIEDEAWVTSEVYVSPGVTISRGAVIGVRSAVFNNMPEGMLCYGSPAKPIRKRDIK</sequence>
<proteinExistence type="inferred from homology"/>
<evidence type="ECO:0000313" key="3">
    <source>
        <dbReference type="EMBL" id="SHI88428.1"/>
    </source>
</evidence>
<keyword evidence="4" id="KW-1185">Reference proteome</keyword>
<evidence type="ECO:0000256" key="1">
    <source>
        <dbReference type="ARBA" id="ARBA00007274"/>
    </source>
</evidence>
<dbReference type="InterPro" id="IPR051159">
    <property type="entry name" value="Hexapeptide_acetyltransf"/>
</dbReference>
<dbReference type="RefSeq" id="WP_072782405.1">
    <property type="nucleotide sequence ID" value="NZ_CP045292.1"/>
</dbReference>
<dbReference type="OrthoDB" id="9814490at2"/>
<dbReference type="InterPro" id="IPR011004">
    <property type="entry name" value="Trimer_LpxA-like_sf"/>
</dbReference>